<dbReference type="VEuPathDB" id="TriTrypDB:TvY486_0004760"/>
<keyword evidence="3" id="KW-1185">Reference proteome</keyword>
<feature type="region of interest" description="Disordered" evidence="1">
    <location>
        <begin position="9"/>
        <end position="66"/>
    </location>
</feature>
<evidence type="ECO:0000313" key="2">
    <source>
        <dbReference type="EMBL" id="CCD21745.1"/>
    </source>
</evidence>
<reference evidence="2 3" key="1">
    <citation type="journal article" date="2012" name="Proc. Natl. Acad. Sci. U.S.A.">
        <title>Antigenic diversity is generated by distinct evolutionary mechanisms in African trypanosome species.</title>
        <authorList>
            <person name="Jackson A.P."/>
            <person name="Berry A."/>
            <person name="Aslett M."/>
            <person name="Allison H.C."/>
            <person name="Burton P."/>
            <person name="Vavrova-Anderson J."/>
            <person name="Brown R."/>
            <person name="Browne H."/>
            <person name="Corton N."/>
            <person name="Hauser H."/>
            <person name="Gamble J."/>
            <person name="Gilderthorp R."/>
            <person name="Marcello L."/>
            <person name="McQuillan J."/>
            <person name="Otto T.D."/>
            <person name="Quail M.A."/>
            <person name="Sanders M.J."/>
            <person name="van Tonder A."/>
            <person name="Ginger M.L."/>
            <person name="Field M.C."/>
            <person name="Barry J.D."/>
            <person name="Hertz-Fowler C."/>
            <person name="Berriman M."/>
        </authorList>
    </citation>
    <scope>NUCLEOTIDE SEQUENCE</scope>
    <source>
        <strain evidence="2 3">Y486</strain>
    </source>
</reference>
<accession>F9WVY1</accession>
<proteinExistence type="predicted"/>
<evidence type="ECO:0000313" key="3">
    <source>
        <dbReference type="Proteomes" id="UP000009027"/>
    </source>
</evidence>
<organism evidence="2 3">
    <name type="scientific">Trypanosoma vivax (strain Y486)</name>
    <dbReference type="NCBI Taxonomy" id="1055687"/>
    <lineage>
        <taxon>Eukaryota</taxon>
        <taxon>Discoba</taxon>
        <taxon>Euglenozoa</taxon>
        <taxon>Kinetoplastea</taxon>
        <taxon>Metakinetoplastina</taxon>
        <taxon>Trypanosomatida</taxon>
        <taxon>Trypanosomatidae</taxon>
        <taxon>Trypanosoma</taxon>
        <taxon>Duttonella</taxon>
    </lineage>
</organism>
<feature type="compositionally biased region" description="Polar residues" evidence="1">
    <location>
        <begin position="9"/>
        <end position="19"/>
    </location>
</feature>
<gene>
    <name evidence="2" type="ORF">TvY486_0004760</name>
</gene>
<dbReference type="AlphaFoldDB" id="F9WVY1"/>
<dbReference type="Proteomes" id="UP000009027">
    <property type="component" value="Unassembled WGS sequence"/>
</dbReference>
<evidence type="ECO:0000256" key="1">
    <source>
        <dbReference type="SAM" id="MobiDB-lite"/>
    </source>
</evidence>
<name>F9WVY1_TRYVY</name>
<sequence length="445" mass="48889">MRRWLASLIGSQKARSSPGKNELRSRHGIGFRRRGKKTALQSSLAGCAARSRERGNQQQWKKRRGFSEQAAALGNATPAPKTPKVYANSVARIKAPSRDPCLVALASEANRVAKRMRTGSAWEQRMPVIRRLGEFAKAHGPKMLEWNAPLFSVSLKLAKGSAVQCTRALPWPMAAGKAPGQAFLSHLRRAAAENPTRQAWPMMRWGPALVCAAMGSERGRVAARLAWVTASCCGEISFLLKENFAERPSDRNTLIVDWGALPKTFEADMRRAERYVAIAGADAVTVGRVIAKVAGGERLATLGMGAVEKALRPCSATAHSIKRGAPAHAPAVVVERDLDPRILTQLWKHAGPLGLPRGTARCPGHWAAVWNGSAKLTALMKRVRGAWPSCLGRSQRQWAKIRGQGRFLMGAAFWDALGLREWPARRNSGDWRCRRRTWGRCRWGV</sequence>
<feature type="compositionally biased region" description="Basic residues" evidence="1">
    <location>
        <begin position="26"/>
        <end position="37"/>
    </location>
</feature>
<protein>
    <submittedName>
        <fullName evidence="2">Uncharacterized protein</fullName>
    </submittedName>
</protein>
<dbReference type="EMBL" id="CAEX01008193">
    <property type="protein sequence ID" value="CCD21745.1"/>
    <property type="molecule type" value="Genomic_DNA"/>
</dbReference>